<feature type="transmembrane region" description="Helical" evidence="1">
    <location>
        <begin position="38"/>
        <end position="64"/>
    </location>
</feature>
<proteinExistence type="predicted"/>
<dbReference type="EMBL" id="BK014925">
    <property type="protein sequence ID" value="DAD82897.1"/>
    <property type="molecule type" value="Genomic_DNA"/>
</dbReference>
<keyword evidence="1" id="KW-0472">Membrane</keyword>
<keyword evidence="1" id="KW-1133">Transmembrane helix</keyword>
<reference evidence="2" key="1">
    <citation type="journal article" date="2021" name="Proc. Natl. Acad. Sci. U.S.A.">
        <title>A Catalog of Tens of Thousands of Viruses from Human Metagenomes Reveals Hidden Associations with Chronic Diseases.</title>
        <authorList>
            <person name="Tisza M.J."/>
            <person name="Buck C.B."/>
        </authorList>
    </citation>
    <scope>NUCLEOTIDE SEQUENCE</scope>
    <source>
        <strain evidence="2">CtXZx16</strain>
    </source>
</reference>
<accession>A0A8S5MKN5</accession>
<feature type="transmembrane region" description="Helical" evidence="1">
    <location>
        <begin position="84"/>
        <end position="105"/>
    </location>
</feature>
<name>A0A8S5MKN5_9CAUD</name>
<sequence length="134" mass="15111">MSNEVIKVLDAFSQKFGLVIDWTSANALPYLQQLYSKYITYEIATSVVWMLIGIGLLPVGKYVIEKAEYCWGKYKEDRYSDYDFTATLLGILAGCVIVGGIVVILCQTFDIVTCITFPEKIIIRELQAVYSSLK</sequence>
<protein>
    <submittedName>
        <fullName evidence="2">Uncharacterized protein</fullName>
    </submittedName>
</protein>
<evidence type="ECO:0000313" key="2">
    <source>
        <dbReference type="EMBL" id="DAD82897.1"/>
    </source>
</evidence>
<evidence type="ECO:0000256" key="1">
    <source>
        <dbReference type="SAM" id="Phobius"/>
    </source>
</evidence>
<keyword evidence="1" id="KW-0812">Transmembrane</keyword>
<organism evidence="2">
    <name type="scientific">Siphoviridae sp. ctXZx16</name>
    <dbReference type="NCBI Taxonomy" id="2826371"/>
    <lineage>
        <taxon>Viruses</taxon>
        <taxon>Duplodnaviria</taxon>
        <taxon>Heunggongvirae</taxon>
        <taxon>Uroviricota</taxon>
        <taxon>Caudoviricetes</taxon>
    </lineage>
</organism>